<evidence type="ECO:0000256" key="1">
    <source>
        <dbReference type="SAM" id="MobiDB-lite"/>
    </source>
</evidence>
<organism evidence="2">
    <name type="scientific">bioreactor metagenome</name>
    <dbReference type="NCBI Taxonomy" id="1076179"/>
    <lineage>
        <taxon>unclassified sequences</taxon>
        <taxon>metagenomes</taxon>
        <taxon>ecological metagenomes</taxon>
    </lineage>
</organism>
<protein>
    <submittedName>
        <fullName evidence="2">Uncharacterized protein</fullName>
    </submittedName>
</protein>
<feature type="compositionally biased region" description="Basic and acidic residues" evidence="1">
    <location>
        <begin position="182"/>
        <end position="192"/>
    </location>
</feature>
<proteinExistence type="predicted"/>
<feature type="region of interest" description="Disordered" evidence="1">
    <location>
        <begin position="162"/>
        <end position="192"/>
    </location>
</feature>
<evidence type="ECO:0000313" key="2">
    <source>
        <dbReference type="EMBL" id="MPM36553.1"/>
    </source>
</evidence>
<feature type="region of interest" description="Disordered" evidence="1">
    <location>
        <begin position="66"/>
        <end position="95"/>
    </location>
</feature>
<dbReference type="EMBL" id="VSSQ01007644">
    <property type="protein sequence ID" value="MPM36553.1"/>
    <property type="molecule type" value="Genomic_DNA"/>
</dbReference>
<feature type="compositionally biased region" description="Basic residues" evidence="1">
    <location>
        <begin position="111"/>
        <end position="132"/>
    </location>
</feature>
<comment type="caution">
    <text evidence="2">The sequence shown here is derived from an EMBL/GenBank/DDBJ whole genome shotgun (WGS) entry which is preliminary data.</text>
</comment>
<gene>
    <name evidence="2" type="ORF">SDC9_83152</name>
</gene>
<sequence length="192" mass="21864">MRTSCKTVTTIGTTITNNKLSLRIPVHSSIVAGRNTLHTGCTLAPLYIKPERRDIFQIVYHRPHRTPHCAVSHNPPPHRNQQNNQQTNSKKENRPECCSVLKEAYGTIARSPHKPNHQCHRHNHHQHPHPKYRFPSPHPIPEHPSFRALSGSLSLCPHPCGSRVKSPKITQMAAPGRTRKQNGREKENRHKP</sequence>
<name>A0A644ZCW4_9ZZZZ</name>
<reference evidence="2" key="1">
    <citation type="submission" date="2019-08" db="EMBL/GenBank/DDBJ databases">
        <authorList>
            <person name="Kucharzyk K."/>
            <person name="Murdoch R.W."/>
            <person name="Higgins S."/>
            <person name="Loffler F."/>
        </authorList>
    </citation>
    <scope>NUCLEOTIDE SEQUENCE</scope>
</reference>
<feature type="region of interest" description="Disordered" evidence="1">
    <location>
        <begin position="111"/>
        <end position="146"/>
    </location>
</feature>
<dbReference type="AlphaFoldDB" id="A0A644ZCW4"/>
<accession>A0A644ZCW4</accession>